<sequence>MHNRSFRRPYISLVLPFILAACAGGGHVAIPETIVPIPTLSALDINSSEVVGKTPDVKIQTFNAGTGKAGKLESWRLKERNFFNDLVDKDNIVYQAPDGKLYKFNTYTDPILPDSFHPNQALKNKQDTQQTDNGGKLFACCVNFGTGFAASKVGDDLRYGAWISKDGKADLFVGGILADPAQMQGASANNGQATGKATYEIWALRVKNGEVVSSSYDFNSKENPIRSRVTVNFNTGKLGGKIIGNSDFGADIDFKDVNVKGNRFSGSAESDGKAGQVDGGFFGKAGYYSPAGDKIGGKITFDADRNLDSVFGGSINAGYNRNANDKSQDLTPLN</sequence>
<comment type="caution">
    <text evidence="2">The sequence shown here is derived from an EMBL/GenBank/DDBJ whole genome shotgun (WGS) entry which is preliminary data.</text>
</comment>
<dbReference type="Pfam" id="PF16960">
    <property type="entry name" value="HpuA"/>
    <property type="match status" value="1"/>
</dbReference>
<dbReference type="RefSeq" id="WP_085357519.1">
    <property type="nucleotide sequence ID" value="NZ_MTAB01000001.1"/>
</dbReference>
<dbReference type="GO" id="GO:0009279">
    <property type="term" value="C:cell outer membrane"/>
    <property type="evidence" value="ECO:0007669"/>
    <property type="project" value="UniProtKB-SubCell"/>
</dbReference>
<proteinExistence type="predicted"/>
<dbReference type="EMBL" id="MTAB01000001">
    <property type="protein sequence ID" value="OSI25345.1"/>
    <property type="molecule type" value="Genomic_DNA"/>
</dbReference>
<evidence type="ECO:0008006" key="4">
    <source>
        <dbReference type="Google" id="ProtNLM"/>
    </source>
</evidence>
<name>A0A1X3DMP3_9NEIS</name>
<dbReference type="InterPro" id="IPR011250">
    <property type="entry name" value="OMP/PagP_B-barrel"/>
</dbReference>
<dbReference type="AlphaFoldDB" id="A0A1X3DMP3"/>
<evidence type="ECO:0000313" key="2">
    <source>
        <dbReference type="EMBL" id="OSI25345.1"/>
    </source>
</evidence>
<dbReference type="Proteomes" id="UP000193303">
    <property type="component" value="Unassembled WGS sequence"/>
</dbReference>
<dbReference type="Gene3D" id="2.40.160.90">
    <property type="match status" value="1"/>
</dbReference>
<protein>
    <recommendedName>
        <fullName evidence="4">Hemoglobin-haptoglobin-utilization protein</fullName>
    </recommendedName>
</protein>
<evidence type="ECO:0000313" key="3">
    <source>
        <dbReference type="Proteomes" id="UP000193303"/>
    </source>
</evidence>
<comment type="subcellular location">
    <subcellularLocation>
        <location evidence="1">Cell outer membrane</location>
    </subcellularLocation>
</comment>
<dbReference type="SUPFAM" id="SSF56925">
    <property type="entry name" value="OMPA-like"/>
    <property type="match status" value="1"/>
</dbReference>
<gene>
    <name evidence="2" type="ORF">BV912_00265</name>
</gene>
<dbReference type="OrthoDB" id="8607152at2"/>
<dbReference type="PROSITE" id="PS51257">
    <property type="entry name" value="PROKAR_LIPOPROTEIN"/>
    <property type="match status" value="1"/>
</dbReference>
<dbReference type="STRING" id="1931275.BV914_03270"/>
<organism evidence="2 3">
    <name type="scientific">Neisseria dumasiana</name>
    <dbReference type="NCBI Taxonomy" id="1931275"/>
    <lineage>
        <taxon>Bacteria</taxon>
        <taxon>Pseudomonadati</taxon>
        <taxon>Pseudomonadota</taxon>
        <taxon>Betaproteobacteria</taxon>
        <taxon>Neisseriales</taxon>
        <taxon>Neisseriaceae</taxon>
        <taxon>Neisseria</taxon>
    </lineage>
</organism>
<accession>A0A1X3DMP3</accession>
<reference evidence="3" key="1">
    <citation type="submission" date="2017-01" db="EMBL/GenBank/DDBJ databases">
        <authorList>
            <person name="Mah S.A."/>
            <person name="Swanson W.J."/>
            <person name="Moy G.W."/>
            <person name="Vacquier V.D."/>
        </authorList>
    </citation>
    <scope>NUCLEOTIDE SEQUENCE [LARGE SCALE GENOMIC DNA]</scope>
    <source>
        <strain evidence="3">124861</strain>
    </source>
</reference>
<evidence type="ECO:0000256" key="1">
    <source>
        <dbReference type="ARBA" id="ARBA00004442"/>
    </source>
</evidence>
<dbReference type="InterPro" id="IPR031586">
    <property type="entry name" value="HpuA"/>
</dbReference>